<protein>
    <submittedName>
        <fullName evidence="4">Uncharacterized protein</fullName>
    </submittedName>
</protein>
<evidence type="ECO:0000256" key="2">
    <source>
        <dbReference type="SAM" id="Phobius"/>
    </source>
</evidence>
<feature type="chain" id="PRO_5003122278" evidence="3">
    <location>
        <begin position="17"/>
        <end position="304"/>
    </location>
</feature>
<proteinExistence type="predicted"/>
<gene>
    <name evidence="4" type="ORF">SELMODRAFT_416549</name>
</gene>
<reference evidence="4 5" key="1">
    <citation type="journal article" date="2011" name="Science">
        <title>The Selaginella genome identifies genetic changes associated with the evolution of vascular plants.</title>
        <authorList>
            <person name="Banks J.A."/>
            <person name="Nishiyama T."/>
            <person name="Hasebe M."/>
            <person name="Bowman J.L."/>
            <person name="Gribskov M."/>
            <person name="dePamphilis C."/>
            <person name="Albert V.A."/>
            <person name="Aono N."/>
            <person name="Aoyama T."/>
            <person name="Ambrose B.A."/>
            <person name="Ashton N.W."/>
            <person name="Axtell M.J."/>
            <person name="Barker E."/>
            <person name="Barker M.S."/>
            <person name="Bennetzen J.L."/>
            <person name="Bonawitz N.D."/>
            <person name="Chapple C."/>
            <person name="Cheng C."/>
            <person name="Correa L.G."/>
            <person name="Dacre M."/>
            <person name="DeBarry J."/>
            <person name="Dreyer I."/>
            <person name="Elias M."/>
            <person name="Engstrom E.M."/>
            <person name="Estelle M."/>
            <person name="Feng L."/>
            <person name="Finet C."/>
            <person name="Floyd S.K."/>
            <person name="Frommer W.B."/>
            <person name="Fujita T."/>
            <person name="Gramzow L."/>
            <person name="Gutensohn M."/>
            <person name="Harholt J."/>
            <person name="Hattori M."/>
            <person name="Heyl A."/>
            <person name="Hirai T."/>
            <person name="Hiwatashi Y."/>
            <person name="Ishikawa M."/>
            <person name="Iwata M."/>
            <person name="Karol K.G."/>
            <person name="Koehler B."/>
            <person name="Kolukisaoglu U."/>
            <person name="Kubo M."/>
            <person name="Kurata T."/>
            <person name="Lalonde S."/>
            <person name="Li K."/>
            <person name="Li Y."/>
            <person name="Litt A."/>
            <person name="Lyons E."/>
            <person name="Manning G."/>
            <person name="Maruyama T."/>
            <person name="Michael T.P."/>
            <person name="Mikami K."/>
            <person name="Miyazaki S."/>
            <person name="Morinaga S."/>
            <person name="Murata T."/>
            <person name="Mueller-Roeber B."/>
            <person name="Nelson D.R."/>
            <person name="Obara M."/>
            <person name="Oguri Y."/>
            <person name="Olmstead R.G."/>
            <person name="Onodera N."/>
            <person name="Petersen B.L."/>
            <person name="Pils B."/>
            <person name="Prigge M."/>
            <person name="Rensing S.A."/>
            <person name="Riano-Pachon D.M."/>
            <person name="Roberts A.W."/>
            <person name="Sato Y."/>
            <person name="Scheller H.V."/>
            <person name="Schulz B."/>
            <person name="Schulz C."/>
            <person name="Shakirov E.V."/>
            <person name="Shibagaki N."/>
            <person name="Shinohara N."/>
            <person name="Shippen D.E."/>
            <person name="Soerensen I."/>
            <person name="Sotooka R."/>
            <person name="Sugimoto N."/>
            <person name="Sugita M."/>
            <person name="Sumikawa N."/>
            <person name="Tanurdzic M."/>
            <person name="Theissen G."/>
            <person name="Ulvskov P."/>
            <person name="Wakazuki S."/>
            <person name="Weng J.K."/>
            <person name="Willats W.W."/>
            <person name="Wipf D."/>
            <person name="Wolf P.G."/>
            <person name="Yang L."/>
            <person name="Zimmer A.D."/>
            <person name="Zhu Q."/>
            <person name="Mitros T."/>
            <person name="Hellsten U."/>
            <person name="Loque D."/>
            <person name="Otillar R."/>
            <person name="Salamov A."/>
            <person name="Schmutz J."/>
            <person name="Shapiro H."/>
            <person name="Lindquist E."/>
            <person name="Lucas S."/>
            <person name="Rokhsar D."/>
            <person name="Grigoriev I.V."/>
        </authorList>
    </citation>
    <scope>NUCLEOTIDE SEQUENCE [LARGE SCALE GENOMIC DNA]</scope>
</reference>
<feature type="transmembrane region" description="Helical" evidence="2">
    <location>
        <begin position="201"/>
        <end position="221"/>
    </location>
</feature>
<feature type="signal peptide" evidence="3">
    <location>
        <begin position="1"/>
        <end position="16"/>
    </location>
</feature>
<name>D8RZM8_SELML</name>
<dbReference type="Proteomes" id="UP000001514">
    <property type="component" value="Unassembled WGS sequence"/>
</dbReference>
<keyword evidence="2" id="KW-0472">Membrane</keyword>
<keyword evidence="2" id="KW-1133">Transmembrane helix</keyword>
<organism evidence="5">
    <name type="scientific">Selaginella moellendorffii</name>
    <name type="common">Spikemoss</name>
    <dbReference type="NCBI Taxonomy" id="88036"/>
    <lineage>
        <taxon>Eukaryota</taxon>
        <taxon>Viridiplantae</taxon>
        <taxon>Streptophyta</taxon>
        <taxon>Embryophyta</taxon>
        <taxon>Tracheophyta</taxon>
        <taxon>Lycopodiopsida</taxon>
        <taxon>Selaginellales</taxon>
        <taxon>Selaginellaceae</taxon>
        <taxon>Selaginella</taxon>
    </lineage>
</organism>
<dbReference type="KEGG" id="smo:SELMODRAFT_416549"/>
<dbReference type="Gramene" id="EFJ22325">
    <property type="protein sequence ID" value="EFJ22325"/>
    <property type="gene ID" value="SELMODRAFT_416549"/>
</dbReference>
<keyword evidence="3" id="KW-0732">Signal</keyword>
<feature type="compositionally biased region" description="Low complexity" evidence="1">
    <location>
        <begin position="46"/>
        <end position="56"/>
    </location>
</feature>
<dbReference type="HOGENOM" id="CLU_1017067_0_0_1"/>
<evidence type="ECO:0000313" key="5">
    <source>
        <dbReference type="Proteomes" id="UP000001514"/>
    </source>
</evidence>
<evidence type="ECO:0000256" key="1">
    <source>
        <dbReference type="SAM" id="MobiDB-lite"/>
    </source>
</evidence>
<feature type="transmembrane region" description="Helical" evidence="2">
    <location>
        <begin position="249"/>
        <end position="266"/>
    </location>
</feature>
<feature type="transmembrane region" description="Helical" evidence="2">
    <location>
        <begin position="107"/>
        <end position="127"/>
    </location>
</feature>
<feature type="transmembrane region" description="Helical" evidence="2">
    <location>
        <begin position="139"/>
        <end position="163"/>
    </location>
</feature>
<evidence type="ECO:0000256" key="3">
    <source>
        <dbReference type="SAM" id="SignalP"/>
    </source>
</evidence>
<feature type="transmembrane region" description="Helical" evidence="2">
    <location>
        <begin position="278"/>
        <end position="299"/>
    </location>
</feature>
<accession>D8RZM8</accession>
<feature type="transmembrane region" description="Helical" evidence="2">
    <location>
        <begin position="175"/>
        <end position="195"/>
    </location>
</feature>
<feature type="region of interest" description="Disordered" evidence="1">
    <location>
        <begin position="46"/>
        <end position="69"/>
    </location>
</feature>
<dbReference type="EMBL" id="GL377596">
    <property type="protein sequence ID" value="EFJ22325.1"/>
    <property type="molecule type" value="Genomic_DNA"/>
</dbReference>
<feature type="transmembrane region" description="Helical" evidence="2">
    <location>
        <begin position="73"/>
        <end position="95"/>
    </location>
</feature>
<feature type="compositionally biased region" description="Pro residues" evidence="1">
    <location>
        <begin position="57"/>
        <end position="68"/>
    </location>
</feature>
<evidence type="ECO:0000313" key="4">
    <source>
        <dbReference type="EMBL" id="EFJ22325.1"/>
    </source>
</evidence>
<dbReference type="InParanoid" id="D8RZM8"/>
<keyword evidence="2" id="KW-0812">Transmembrane</keyword>
<sequence>MRSILVLFLLVSCVSILRLWLERSPPPPPRQRGSIFEQNLSAASAASASASASATPSPSPSPSPPPSPSASGFWIGTGSSVASFLASVPVVLIAYDYPRRPPASAGLAPGCFVLLCSASLGFLNFLATTEKWIFTMAEWSAFCRWSATFTALAYGISAAQLAITRKSLPKFVRGIATPILYIIACVVPSIFGRAFRHDPHGWAYNALAVSYGIFWGLPFLMRSFASWARWYVGVWGEGAELGFTTEPRFMVSSMLNTIAALLWVFYSDTVEHHDGHFWISIVASIGGACVFLGQLVTLLEGKKC</sequence>
<dbReference type="AlphaFoldDB" id="D8RZM8"/>
<keyword evidence="5" id="KW-1185">Reference proteome</keyword>